<proteinExistence type="predicted"/>
<feature type="transmembrane region" description="Helical" evidence="1">
    <location>
        <begin position="332"/>
        <end position="351"/>
    </location>
</feature>
<keyword evidence="3" id="KW-1185">Reference proteome</keyword>
<comment type="caution">
    <text evidence="2">The sequence shown here is derived from an EMBL/GenBank/DDBJ whole genome shotgun (WGS) entry which is preliminary data.</text>
</comment>
<protein>
    <recommendedName>
        <fullName evidence="4">Glycosyltransferase RgtA/B/C/D-like domain-containing protein</fullName>
    </recommendedName>
</protein>
<evidence type="ECO:0000313" key="2">
    <source>
        <dbReference type="EMBL" id="MBO3117650.1"/>
    </source>
</evidence>
<feature type="transmembrane region" description="Helical" evidence="1">
    <location>
        <begin position="76"/>
        <end position="94"/>
    </location>
</feature>
<feature type="transmembrane region" description="Helical" evidence="1">
    <location>
        <begin position="162"/>
        <end position="187"/>
    </location>
</feature>
<feature type="transmembrane region" description="Helical" evidence="1">
    <location>
        <begin position="199"/>
        <end position="221"/>
    </location>
</feature>
<feature type="transmembrane region" description="Helical" evidence="1">
    <location>
        <begin position="395"/>
        <end position="413"/>
    </location>
</feature>
<reference evidence="2 3" key="1">
    <citation type="submission" date="2021-03" db="EMBL/GenBank/DDBJ databases">
        <title>Winogradskyella sp. nov., isolated from costal sediment.</title>
        <authorList>
            <person name="Gao C."/>
        </authorList>
    </citation>
    <scope>NUCLEOTIDE SEQUENCE [LARGE SCALE GENOMIC DNA]</scope>
    <source>
        <strain evidence="2 3">DF17</strain>
    </source>
</reference>
<keyword evidence="1" id="KW-0472">Membrane</keyword>
<evidence type="ECO:0000313" key="3">
    <source>
        <dbReference type="Proteomes" id="UP000676776"/>
    </source>
</evidence>
<dbReference type="EMBL" id="JAGEVF010000011">
    <property type="protein sequence ID" value="MBO3117650.1"/>
    <property type="molecule type" value="Genomic_DNA"/>
</dbReference>
<feature type="transmembrane region" description="Helical" evidence="1">
    <location>
        <begin position="124"/>
        <end position="142"/>
    </location>
</feature>
<feature type="transmembrane region" description="Helical" evidence="1">
    <location>
        <begin position="357"/>
        <end position="374"/>
    </location>
</feature>
<name>A0ABS3T4I4_9FLAO</name>
<accession>A0ABS3T4I4</accession>
<keyword evidence="1" id="KW-0812">Transmembrane</keyword>
<gene>
    <name evidence="2" type="ORF">J4050_12910</name>
</gene>
<organism evidence="2 3">
    <name type="scientific">Winogradskyella pelagia</name>
    <dbReference type="NCBI Taxonomy" id="2819984"/>
    <lineage>
        <taxon>Bacteria</taxon>
        <taxon>Pseudomonadati</taxon>
        <taxon>Bacteroidota</taxon>
        <taxon>Flavobacteriia</taxon>
        <taxon>Flavobacteriales</taxon>
        <taxon>Flavobacteriaceae</taxon>
        <taxon>Winogradskyella</taxon>
    </lineage>
</organism>
<feature type="transmembrane region" description="Helical" evidence="1">
    <location>
        <begin position="100"/>
        <end position="117"/>
    </location>
</feature>
<keyword evidence="1" id="KW-1133">Transmembrane helix</keyword>
<dbReference type="Proteomes" id="UP000676776">
    <property type="component" value="Unassembled WGS sequence"/>
</dbReference>
<evidence type="ECO:0008006" key="4">
    <source>
        <dbReference type="Google" id="ProtNLM"/>
    </source>
</evidence>
<dbReference type="RefSeq" id="WP_208155007.1">
    <property type="nucleotide sequence ID" value="NZ_JAGEVF010000011.1"/>
</dbReference>
<evidence type="ECO:0000256" key="1">
    <source>
        <dbReference type="SAM" id="Phobius"/>
    </source>
</evidence>
<feature type="transmembrane region" description="Helical" evidence="1">
    <location>
        <begin position="286"/>
        <end position="303"/>
    </location>
</feature>
<feature type="transmembrane region" description="Helical" evidence="1">
    <location>
        <begin position="257"/>
        <end position="277"/>
    </location>
</feature>
<sequence length="584" mass="66944">MKSIKAIPFFYVALAAFCILLLLGLQGFDMVDEGWYLTFYQQFFNHPETVEYNFVFYFTGLIGGLWYELFPDGGVLAFRILAALTITSIFYMSYSILKYYISKIAAIVGLLMVMFVTDFGYLSFYYNHLSALITVFIVYFLMRGLTNDRNTFFALAGGLTAINIFVRLPNFTLLALALVIPLYYLWLQEGNGKTFPAKQLLSYGLGVILGIGLSFTIIYSLGHEDIFQKSLKGIFNKGQNNSNHNLLTLFKVYVGNYILVAKKVIKLLLLFAGLIILKPYLKQSKFRQGIWYVIGIAGFVYVFNYKTIYGIYALNCIICLVYILTKGKASKRFNSILFLAFAVMILQPLGSDGGVNNVGYMSIWLMLPITMWVLNKNGFNAPLSRFKWSLNSRGASCLKIVLPVLIGFALTRINSIAQNAYFDPGSRWDKTHAIDNQLASGIYTTKERAAITNEVLEALDEFVKKGDYLLAYDKIPMLNFLTETMPYMYNSWVWVYDGQTFEKQLQRASLEIESLPIIVQQKFETIDAFSLPVLDYMSEDKQENYYYNRNRVVAMNRFISYNNYQVVWSNSYFNIYKSQKSTLK</sequence>